<dbReference type="GO" id="GO:0005794">
    <property type="term" value="C:Golgi apparatus"/>
    <property type="evidence" value="ECO:0007669"/>
    <property type="project" value="TreeGrafter"/>
</dbReference>
<evidence type="ECO:0000313" key="10">
    <source>
        <dbReference type="Proteomes" id="UP000179807"/>
    </source>
</evidence>
<reference evidence="9" key="1">
    <citation type="submission" date="2016-10" db="EMBL/GenBank/DDBJ databases">
        <authorList>
            <person name="Benchimol M."/>
            <person name="Almeida L.G."/>
            <person name="Vasconcelos A.T."/>
            <person name="Perreira-Neves A."/>
            <person name="Rosa I.A."/>
            <person name="Tasca T."/>
            <person name="Bogo M.R."/>
            <person name="de Souza W."/>
        </authorList>
    </citation>
    <scope>NUCLEOTIDE SEQUENCE [LARGE SCALE GENOMIC DNA]</scope>
    <source>
        <strain evidence="9">K</strain>
    </source>
</reference>
<evidence type="ECO:0000256" key="7">
    <source>
        <dbReference type="RuleBase" id="RU079119"/>
    </source>
</evidence>
<dbReference type="RefSeq" id="XP_068355131.1">
    <property type="nucleotide sequence ID" value="XM_068507682.1"/>
</dbReference>
<sequence>MQINNQILLESETRQDYVGDTEAEYAESRCCCCKVAYFTIGGFIFLGHWRRRLTVPIILSILYLLSFVVFIFDTYGTYPNLYSASLAYFFTGFFFICVIFSYLLVIIKGPGYVPYNWAKTRQRHYTWEESMKSMALYADQAEFARSTLDRPKRSCFSNEARRFVLRADHFCIWAKSWIGLKNHRFFALLCIYSFLYSLSILGFRYWMYKDIITGVSKFKYFYILGIVTVVVLGYFGSLSLFHFIKTIRNLARNVTTLEEWGGRLNEWNRGCCNNFEEVCGSRKYAICWPFPCVWCLEPLEDGFYDEDHNDRSLISEAFQNSPPE</sequence>
<dbReference type="PANTHER" id="PTHR22883">
    <property type="entry name" value="ZINC FINGER DHHC DOMAIN CONTAINING PROTEIN"/>
    <property type="match status" value="1"/>
</dbReference>
<evidence type="ECO:0000256" key="5">
    <source>
        <dbReference type="ARBA" id="ARBA00023136"/>
    </source>
</evidence>
<dbReference type="Proteomes" id="UP000179807">
    <property type="component" value="Unassembled WGS sequence"/>
</dbReference>
<feature type="transmembrane region" description="Helical" evidence="7">
    <location>
        <begin position="84"/>
        <end position="107"/>
    </location>
</feature>
<comment type="catalytic activity">
    <reaction evidence="7">
        <text>L-cysteinyl-[protein] + hexadecanoyl-CoA = S-hexadecanoyl-L-cysteinyl-[protein] + CoA</text>
        <dbReference type="Rhea" id="RHEA:36683"/>
        <dbReference type="Rhea" id="RHEA-COMP:10131"/>
        <dbReference type="Rhea" id="RHEA-COMP:11032"/>
        <dbReference type="ChEBI" id="CHEBI:29950"/>
        <dbReference type="ChEBI" id="CHEBI:57287"/>
        <dbReference type="ChEBI" id="CHEBI:57379"/>
        <dbReference type="ChEBI" id="CHEBI:74151"/>
        <dbReference type="EC" id="2.3.1.225"/>
    </reaction>
</comment>
<evidence type="ECO:0000256" key="2">
    <source>
        <dbReference type="ARBA" id="ARBA00022679"/>
    </source>
</evidence>
<dbReference type="EMBL" id="MLAK01000886">
    <property type="protein sequence ID" value="OHT01995.1"/>
    <property type="molecule type" value="Genomic_DNA"/>
</dbReference>
<dbReference type="GeneID" id="94842386"/>
<keyword evidence="6 7" id="KW-0012">Acyltransferase</keyword>
<protein>
    <recommendedName>
        <fullName evidence="7">Palmitoyltransferase</fullName>
        <ecNumber evidence="7">2.3.1.225</ecNumber>
    </recommendedName>
</protein>
<feature type="transmembrane region" description="Helical" evidence="7">
    <location>
        <begin position="185"/>
        <end position="208"/>
    </location>
</feature>
<dbReference type="Pfam" id="PF01529">
    <property type="entry name" value="DHHC"/>
    <property type="match status" value="1"/>
</dbReference>
<keyword evidence="4 7" id="KW-1133">Transmembrane helix</keyword>
<comment type="domain">
    <text evidence="7">The DHHC domain is required for palmitoyltransferase activity.</text>
</comment>
<dbReference type="PROSITE" id="PS50216">
    <property type="entry name" value="DHHC"/>
    <property type="match status" value="1"/>
</dbReference>
<dbReference type="EC" id="2.3.1.225" evidence="7"/>
<dbReference type="VEuPathDB" id="TrichDB:TRFO_31012"/>
<dbReference type="InterPro" id="IPR039859">
    <property type="entry name" value="PFA4/ZDH16/20/ERF2-like"/>
</dbReference>
<dbReference type="GO" id="GO:0016020">
    <property type="term" value="C:membrane"/>
    <property type="evidence" value="ECO:0007669"/>
    <property type="project" value="UniProtKB-SubCell"/>
</dbReference>
<comment type="similarity">
    <text evidence="7">Belongs to the DHHC palmitoyltransferase family.</text>
</comment>
<gene>
    <name evidence="9" type="ORF">TRFO_31012</name>
</gene>
<feature type="transmembrane region" description="Helical" evidence="7">
    <location>
        <begin position="220"/>
        <end position="244"/>
    </location>
</feature>
<dbReference type="PANTHER" id="PTHR22883:SF147">
    <property type="entry name" value="PALMITOYLTRANSFERASE"/>
    <property type="match status" value="1"/>
</dbReference>
<comment type="caution">
    <text evidence="9">The sequence shown here is derived from an EMBL/GenBank/DDBJ whole genome shotgun (WGS) entry which is preliminary data.</text>
</comment>
<evidence type="ECO:0000256" key="3">
    <source>
        <dbReference type="ARBA" id="ARBA00022692"/>
    </source>
</evidence>
<evidence type="ECO:0000259" key="8">
    <source>
        <dbReference type="Pfam" id="PF01529"/>
    </source>
</evidence>
<dbReference type="AlphaFoldDB" id="A0A1J4JSG8"/>
<name>A0A1J4JSG8_9EUKA</name>
<comment type="subcellular location">
    <subcellularLocation>
        <location evidence="1">Membrane</location>
        <topology evidence="1">Multi-pass membrane protein</topology>
    </subcellularLocation>
</comment>
<feature type="domain" description="Palmitoyltransferase DHHC" evidence="8">
    <location>
        <begin position="148"/>
        <end position="260"/>
    </location>
</feature>
<feature type="transmembrane region" description="Helical" evidence="7">
    <location>
        <begin position="53"/>
        <end position="72"/>
    </location>
</feature>
<dbReference type="GO" id="GO:0006612">
    <property type="term" value="P:protein targeting to membrane"/>
    <property type="evidence" value="ECO:0007669"/>
    <property type="project" value="TreeGrafter"/>
</dbReference>
<accession>A0A1J4JSG8</accession>
<evidence type="ECO:0000256" key="4">
    <source>
        <dbReference type="ARBA" id="ARBA00022989"/>
    </source>
</evidence>
<dbReference type="GO" id="GO:0019706">
    <property type="term" value="F:protein-cysteine S-palmitoyltransferase activity"/>
    <property type="evidence" value="ECO:0007669"/>
    <property type="project" value="UniProtKB-EC"/>
</dbReference>
<keyword evidence="10" id="KW-1185">Reference proteome</keyword>
<keyword evidence="5 7" id="KW-0472">Membrane</keyword>
<proteinExistence type="inferred from homology"/>
<keyword evidence="2 7" id="KW-0808">Transferase</keyword>
<organism evidence="9 10">
    <name type="scientific">Tritrichomonas foetus</name>
    <dbReference type="NCBI Taxonomy" id="1144522"/>
    <lineage>
        <taxon>Eukaryota</taxon>
        <taxon>Metamonada</taxon>
        <taxon>Parabasalia</taxon>
        <taxon>Tritrichomonadida</taxon>
        <taxon>Tritrichomonadidae</taxon>
        <taxon>Tritrichomonas</taxon>
    </lineage>
</organism>
<evidence type="ECO:0000313" key="9">
    <source>
        <dbReference type="EMBL" id="OHT01995.1"/>
    </source>
</evidence>
<dbReference type="InterPro" id="IPR001594">
    <property type="entry name" value="Palmitoyltrfase_DHHC"/>
</dbReference>
<evidence type="ECO:0000256" key="6">
    <source>
        <dbReference type="ARBA" id="ARBA00023315"/>
    </source>
</evidence>
<keyword evidence="3 7" id="KW-0812">Transmembrane</keyword>
<evidence type="ECO:0000256" key="1">
    <source>
        <dbReference type="ARBA" id="ARBA00004141"/>
    </source>
</evidence>
<dbReference type="GO" id="GO:0005783">
    <property type="term" value="C:endoplasmic reticulum"/>
    <property type="evidence" value="ECO:0007669"/>
    <property type="project" value="TreeGrafter"/>
</dbReference>